<reference evidence="1 2" key="1">
    <citation type="journal article" date="2022" name="DNA Res.">
        <title>Chromosomal-level genome assembly of the orchid tree Bauhinia variegata (Leguminosae; Cercidoideae) supports the allotetraploid origin hypothesis of Bauhinia.</title>
        <authorList>
            <person name="Zhong Y."/>
            <person name="Chen Y."/>
            <person name="Zheng D."/>
            <person name="Pang J."/>
            <person name="Liu Y."/>
            <person name="Luo S."/>
            <person name="Meng S."/>
            <person name="Qian L."/>
            <person name="Wei D."/>
            <person name="Dai S."/>
            <person name="Zhou R."/>
        </authorList>
    </citation>
    <scope>NUCLEOTIDE SEQUENCE [LARGE SCALE GENOMIC DNA]</scope>
    <source>
        <strain evidence="1">BV-YZ2020</strain>
    </source>
</reference>
<sequence>MAASKVVSRLQPLALKITKRSLSFEFSPLKSSPPSQLSAFARRLSHTSRLPVELSSLGSMMPLYNAVASARLVSSLSVESRAWGLVPQGISMPL</sequence>
<evidence type="ECO:0000313" key="1">
    <source>
        <dbReference type="EMBL" id="KAI4347108.1"/>
    </source>
</evidence>
<evidence type="ECO:0000313" key="2">
    <source>
        <dbReference type="Proteomes" id="UP000828941"/>
    </source>
</evidence>
<dbReference type="EMBL" id="CM039429">
    <property type="protein sequence ID" value="KAI4347108.1"/>
    <property type="molecule type" value="Genomic_DNA"/>
</dbReference>
<proteinExistence type="predicted"/>
<name>A0ACB9PFH6_BAUVA</name>
<accession>A0ACB9PFH6</accession>
<organism evidence="1 2">
    <name type="scientific">Bauhinia variegata</name>
    <name type="common">Purple orchid tree</name>
    <name type="synonym">Phanera variegata</name>
    <dbReference type="NCBI Taxonomy" id="167791"/>
    <lineage>
        <taxon>Eukaryota</taxon>
        <taxon>Viridiplantae</taxon>
        <taxon>Streptophyta</taxon>
        <taxon>Embryophyta</taxon>
        <taxon>Tracheophyta</taxon>
        <taxon>Spermatophyta</taxon>
        <taxon>Magnoliopsida</taxon>
        <taxon>eudicotyledons</taxon>
        <taxon>Gunneridae</taxon>
        <taxon>Pentapetalae</taxon>
        <taxon>rosids</taxon>
        <taxon>fabids</taxon>
        <taxon>Fabales</taxon>
        <taxon>Fabaceae</taxon>
        <taxon>Cercidoideae</taxon>
        <taxon>Cercideae</taxon>
        <taxon>Bauhiniinae</taxon>
        <taxon>Bauhinia</taxon>
    </lineage>
</organism>
<dbReference type="Proteomes" id="UP000828941">
    <property type="component" value="Chromosome 4"/>
</dbReference>
<keyword evidence="2" id="KW-1185">Reference proteome</keyword>
<protein>
    <submittedName>
        <fullName evidence="1">Uncharacterized protein</fullName>
    </submittedName>
</protein>
<gene>
    <name evidence="1" type="ORF">L6164_007954</name>
</gene>
<comment type="caution">
    <text evidence="1">The sequence shown here is derived from an EMBL/GenBank/DDBJ whole genome shotgun (WGS) entry which is preliminary data.</text>
</comment>